<dbReference type="RefSeq" id="WP_072789088.1">
    <property type="nucleotide sequence ID" value="NZ_FQUL01000008.1"/>
</dbReference>
<name>A0A1M4U6D6_9ACTN</name>
<dbReference type="EMBL" id="FQUL01000008">
    <property type="protein sequence ID" value="SHE52401.1"/>
    <property type="molecule type" value="Genomic_DNA"/>
</dbReference>
<dbReference type="Proteomes" id="UP000184295">
    <property type="component" value="Unassembled WGS sequence"/>
</dbReference>
<evidence type="ECO:0000313" key="3">
    <source>
        <dbReference type="Proteomes" id="UP000184295"/>
    </source>
</evidence>
<evidence type="ECO:0000313" key="2">
    <source>
        <dbReference type="EMBL" id="SHE52401.1"/>
    </source>
</evidence>
<dbReference type="GO" id="GO:0003676">
    <property type="term" value="F:nucleic acid binding"/>
    <property type="evidence" value="ECO:0007669"/>
    <property type="project" value="InterPro"/>
</dbReference>
<dbReference type="GO" id="GO:0003678">
    <property type="term" value="F:DNA helicase activity"/>
    <property type="evidence" value="ECO:0007669"/>
    <property type="project" value="InterPro"/>
</dbReference>
<dbReference type="SUPFAM" id="SSF52540">
    <property type="entry name" value="P-loop containing nucleoside triphosphate hydrolases"/>
    <property type="match status" value="2"/>
</dbReference>
<dbReference type="GO" id="GO:0000166">
    <property type="term" value="F:nucleotide binding"/>
    <property type="evidence" value="ECO:0007669"/>
    <property type="project" value="InterPro"/>
</dbReference>
<gene>
    <name evidence="2" type="ORF">SAMN02745225_00873</name>
</gene>
<evidence type="ECO:0000259" key="1">
    <source>
        <dbReference type="PROSITE" id="PS50967"/>
    </source>
</evidence>
<dbReference type="InterPro" id="IPR002121">
    <property type="entry name" value="HRDC_dom"/>
</dbReference>
<dbReference type="Pfam" id="PF00570">
    <property type="entry name" value="HRDC"/>
    <property type="match status" value="1"/>
</dbReference>
<dbReference type="Gene3D" id="3.40.50.300">
    <property type="entry name" value="P-loop containing nucleotide triphosphate hydrolases"/>
    <property type="match status" value="1"/>
</dbReference>
<dbReference type="InterPro" id="IPR051055">
    <property type="entry name" value="PIF1_helicase"/>
</dbReference>
<dbReference type="CDD" id="cd18809">
    <property type="entry name" value="SF1_C_RecD"/>
    <property type="match status" value="1"/>
</dbReference>
<dbReference type="SMART" id="SM00341">
    <property type="entry name" value="HRDC"/>
    <property type="match status" value="1"/>
</dbReference>
<proteinExistence type="predicted"/>
<dbReference type="GO" id="GO:0006281">
    <property type="term" value="P:DNA repair"/>
    <property type="evidence" value="ECO:0007669"/>
    <property type="project" value="InterPro"/>
</dbReference>
<dbReference type="SUPFAM" id="SSF47819">
    <property type="entry name" value="HRDC-like"/>
    <property type="match status" value="1"/>
</dbReference>
<dbReference type="InterPro" id="IPR044876">
    <property type="entry name" value="HRDC_dom_sf"/>
</dbReference>
<dbReference type="PANTHER" id="PTHR47642:SF5">
    <property type="entry name" value="ATP-DEPENDENT DNA HELICASE"/>
    <property type="match status" value="1"/>
</dbReference>
<dbReference type="InterPro" id="IPR027417">
    <property type="entry name" value="P-loop_NTPase"/>
</dbReference>
<dbReference type="PROSITE" id="PS50967">
    <property type="entry name" value="HRDC"/>
    <property type="match status" value="1"/>
</dbReference>
<feature type="domain" description="HRDC" evidence="1">
    <location>
        <begin position="435"/>
        <end position="515"/>
    </location>
</feature>
<organism evidence="2 3">
    <name type="scientific">Ferrithrix thermotolerans DSM 19514</name>
    <dbReference type="NCBI Taxonomy" id="1121881"/>
    <lineage>
        <taxon>Bacteria</taxon>
        <taxon>Bacillati</taxon>
        <taxon>Actinomycetota</taxon>
        <taxon>Acidimicrobiia</taxon>
        <taxon>Acidimicrobiales</taxon>
        <taxon>Acidimicrobiaceae</taxon>
        <taxon>Ferrithrix</taxon>
    </lineage>
</organism>
<dbReference type="InterPro" id="IPR010285">
    <property type="entry name" value="DNA_helicase_pif1-like_DEAD"/>
</dbReference>
<dbReference type="STRING" id="1121881.SAMN02745225_00873"/>
<dbReference type="InterPro" id="IPR010997">
    <property type="entry name" value="HRDC-like_sf"/>
</dbReference>
<protein>
    <submittedName>
        <fullName evidence="2">HRDC domain-containing protein</fullName>
    </submittedName>
</protein>
<dbReference type="CDD" id="cd18037">
    <property type="entry name" value="DEXSc_Pif1_like"/>
    <property type="match status" value="1"/>
</dbReference>
<dbReference type="OrthoDB" id="9763659at2"/>
<dbReference type="Pfam" id="PF05970">
    <property type="entry name" value="PIF1"/>
    <property type="match status" value="1"/>
</dbReference>
<dbReference type="GO" id="GO:0000723">
    <property type="term" value="P:telomere maintenance"/>
    <property type="evidence" value="ECO:0007669"/>
    <property type="project" value="InterPro"/>
</dbReference>
<dbReference type="AlphaFoldDB" id="A0A1M4U6D6"/>
<dbReference type="PANTHER" id="PTHR47642">
    <property type="entry name" value="ATP-DEPENDENT DNA HELICASE"/>
    <property type="match status" value="1"/>
</dbReference>
<dbReference type="Gene3D" id="1.10.150.80">
    <property type="entry name" value="HRDC domain"/>
    <property type="match status" value="1"/>
</dbReference>
<accession>A0A1M4U6D6</accession>
<sequence>MRQAQALTALMEGRSCFLTGPPGAGKSYVVRQFVELARKSGKVVSVTASTGIAATHIFGMTIHSWSGIGVRSSLTSKDIEQIASKDLYARRLLGTDVLVIDEVSMLSGEFLDMLDVLLSEVRGSSAPFGDVQMVLVGDMFQLPPVQKGGEAQFAFSSSSWRNLDPDPCYLTEQHRQGDDELREILEAMRRGELRGRHKDMLSSRVGARLEDASLDPPRLYSHHVDVDKINQRRLLELAGESRFFTMKYSGSDQYLQQLLRGVLAPQSLELKLGAEVMFVANHPLRLYVNGSLGRVVDLKDRFPVVEMANDKRYITVEPVSWQVEEEGVVRAEIRQIPLALAWAITIHKSQGMSLDAAEIDLSRAFTFGMGYVALSRVRRLSGLVLRGFNDMALRLDPRVFEFDQTIARRAKSLEVELTDYQLEQTRPFDSLGSTEPVDRTLLEDLKRWRRNRAISDEVPPYVVAPDVTLEEIAATLPATDDQLAKVKGMGTLRVAQYSREILAVVERWRYKGNQETMW</sequence>
<dbReference type="InterPro" id="IPR003593">
    <property type="entry name" value="AAA+_ATPase"/>
</dbReference>
<dbReference type="SMART" id="SM00382">
    <property type="entry name" value="AAA"/>
    <property type="match status" value="1"/>
</dbReference>
<reference evidence="3" key="1">
    <citation type="submission" date="2016-11" db="EMBL/GenBank/DDBJ databases">
        <authorList>
            <person name="Varghese N."/>
            <person name="Submissions S."/>
        </authorList>
    </citation>
    <scope>NUCLEOTIDE SEQUENCE [LARGE SCALE GENOMIC DNA]</scope>
    <source>
        <strain evidence="3">DSM 19514</strain>
    </source>
</reference>
<keyword evidence="3" id="KW-1185">Reference proteome</keyword>